<comment type="similarity">
    <text evidence="1">Belongs to the universal ribosomal protein uL4 family.</text>
</comment>
<dbReference type="GO" id="GO:0005840">
    <property type="term" value="C:ribosome"/>
    <property type="evidence" value="ECO:0007669"/>
    <property type="project" value="UniProtKB-KW"/>
</dbReference>
<dbReference type="GO" id="GO:0003735">
    <property type="term" value="F:structural constituent of ribosome"/>
    <property type="evidence" value="ECO:0007669"/>
    <property type="project" value="InterPro"/>
</dbReference>
<keyword evidence="2" id="KW-0689">Ribosomal protein</keyword>
<evidence type="ECO:0000256" key="1">
    <source>
        <dbReference type="ARBA" id="ARBA00010528"/>
    </source>
</evidence>
<feature type="non-terminal residue" evidence="5">
    <location>
        <position position="1"/>
    </location>
</feature>
<organism evidence="5 6">
    <name type="scientific">Cervus elaphus hippelaphus</name>
    <name type="common">European red deer</name>
    <dbReference type="NCBI Taxonomy" id="46360"/>
    <lineage>
        <taxon>Eukaryota</taxon>
        <taxon>Metazoa</taxon>
        <taxon>Chordata</taxon>
        <taxon>Craniata</taxon>
        <taxon>Vertebrata</taxon>
        <taxon>Euteleostomi</taxon>
        <taxon>Mammalia</taxon>
        <taxon>Eutheria</taxon>
        <taxon>Laurasiatheria</taxon>
        <taxon>Artiodactyla</taxon>
        <taxon>Ruminantia</taxon>
        <taxon>Pecora</taxon>
        <taxon>Cervidae</taxon>
        <taxon>Cervinae</taxon>
        <taxon>Cervus</taxon>
    </lineage>
</organism>
<accession>A0A212CNB6</accession>
<proteinExistence type="inferred from homology"/>
<protein>
    <submittedName>
        <fullName evidence="5">Uncharacterized protein</fullName>
    </submittedName>
</protein>
<dbReference type="SUPFAM" id="SSF52166">
    <property type="entry name" value="Ribosomal protein L4"/>
    <property type="match status" value="1"/>
</dbReference>
<dbReference type="GO" id="GO:1990904">
    <property type="term" value="C:ribonucleoprotein complex"/>
    <property type="evidence" value="ECO:0007669"/>
    <property type="project" value="UniProtKB-KW"/>
</dbReference>
<dbReference type="EMBL" id="MKHE01000015">
    <property type="protein sequence ID" value="OWK07536.1"/>
    <property type="molecule type" value="Genomic_DNA"/>
</dbReference>
<dbReference type="PANTHER" id="PTHR19431">
    <property type="entry name" value="60S RIBOSOMAL PROTEIN L4"/>
    <property type="match status" value="1"/>
</dbReference>
<dbReference type="InterPro" id="IPR023574">
    <property type="entry name" value="Ribosomal_uL4_dom_sf"/>
</dbReference>
<reference evidence="5 6" key="1">
    <citation type="journal article" date="2018" name="Mol. Genet. Genomics">
        <title>The red deer Cervus elaphus genome CerEla1.0: sequencing, annotating, genes, and chromosomes.</title>
        <authorList>
            <person name="Bana N.A."/>
            <person name="Nyiri A."/>
            <person name="Nagy J."/>
            <person name="Frank K."/>
            <person name="Nagy T."/>
            <person name="Steger V."/>
            <person name="Schiller M."/>
            <person name="Lakatos P."/>
            <person name="Sugar L."/>
            <person name="Horn P."/>
            <person name="Barta E."/>
            <person name="Orosz L."/>
        </authorList>
    </citation>
    <scope>NUCLEOTIDE SEQUENCE [LARGE SCALE GENOMIC DNA]</scope>
    <source>
        <strain evidence="5">Hungarian</strain>
    </source>
</reference>
<comment type="caution">
    <text evidence="5">The sequence shown here is derived from an EMBL/GenBank/DDBJ whole genome shotgun (WGS) entry which is preliminary data.</text>
</comment>
<evidence type="ECO:0000313" key="6">
    <source>
        <dbReference type="Proteomes" id="UP000242450"/>
    </source>
</evidence>
<dbReference type="Gene3D" id="3.40.1370.10">
    <property type="match status" value="1"/>
</dbReference>
<evidence type="ECO:0000256" key="4">
    <source>
        <dbReference type="SAM" id="SignalP"/>
    </source>
</evidence>
<feature type="chain" id="PRO_5012419796" evidence="4">
    <location>
        <begin position="18"/>
        <end position="126"/>
    </location>
</feature>
<feature type="signal peptide" evidence="4">
    <location>
        <begin position="1"/>
        <end position="17"/>
    </location>
</feature>
<dbReference type="AlphaFoldDB" id="A0A212CNB6"/>
<dbReference type="GO" id="GO:0006412">
    <property type="term" value="P:translation"/>
    <property type="evidence" value="ECO:0007669"/>
    <property type="project" value="InterPro"/>
</dbReference>
<keyword evidence="6" id="KW-1185">Reference proteome</keyword>
<evidence type="ECO:0000313" key="5">
    <source>
        <dbReference type="EMBL" id="OWK07536.1"/>
    </source>
</evidence>
<sequence length="126" mass="14097">WCAICFSLAASALPGWSRLKVTVLRKSELPLLVEDDVEGDERRKGAVWLLQKHERWQSQTGKPWCANGRGPGISYHWEDGIKALRNIAGSLILPSLHKGITLLNVDKLNVLKLPPGGHRFEFAFSK</sequence>
<evidence type="ECO:0000256" key="2">
    <source>
        <dbReference type="ARBA" id="ARBA00022980"/>
    </source>
</evidence>
<keyword evidence="3" id="KW-0687">Ribonucleoprotein</keyword>
<gene>
    <name evidence="5" type="ORF">Celaphus_00008131</name>
</gene>
<name>A0A212CNB6_CEREH</name>
<keyword evidence="4" id="KW-0732">Signal</keyword>
<dbReference type="InterPro" id="IPR045240">
    <property type="entry name" value="Ribosomal_uL4_euk/arch"/>
</dbReference>
<evidence type="ECO:0000256" key="3">
    <source>
        <dbReference type="ARBA" id="ARBA00023274"/>
    </source>
</evidence>
<dbReference type="Proteomes" id="UP000242450">
    <property type="component" value="Chromosome 15"/>
</dbReference>